<dbReference type="OrthoDB" id="6428388at2759"/>
<dbReference type="EMBL" id="MNPL01022013">
    <property type="protein sequence ID" value="OQR69157.1"/>
    <property type="molecule type" value="Genomic_DNA"/>
</dbReference>
<accession>A0A1V9X6M1</accession>
<evidence type="ECO:0000259" key="1">
    <source>
        <dbReference type="Pfam" id="PF20645"/>
    </source>
</evidence>
<name>A0A1V9X6M1_9ACAR</name>
<dbReference type="InterPro" id="IPR048538">
    <property type="entry name" value="Rrn7_cyclin_C"/>
</dbReference>
<feature type="non-terminal residue" evidence="2">
    <location>
        <position position="1"/>
    </location>
</feature>
<comment type="caution">
    <text evidence="2">The sequence shown here is derived from an EMBL/GenBank/DDBJ whole genome shotgun (WGS) entry which is preliminary data.</text>
</comment>
<keyword evidence="3" id="KW-1185">Reference proteome</keyword>
<reference evidence="2 3" key="1">
    <citation type="journal article" date="2017" name="Gigascience">
        <title>Draft genome of the honey bee ectoparasitic mite, Tropilaelaps mercedesae, is shaped by the parasitic life history.</title>
        <authorList>
            <person name="Dong X."/>
            <person name="Armstrong S.D."/>
            <person name="Xia D."/>
            <person name="Makepeace B.L."/>
            <person name="Darby A.C."/>
            <person name="Kadowaki T."/>
        </authorList>
    </citation>
    <scope>NUCLEOTIDE SEQUENCE [LARGE SCALE GENOMIC DNA]</scope>
    <source>
        <strain evidence="2">Wuxi-XJTLU</strain>
    </source>
</reference>
<dbReference type="Pfam" id="PF20645">
    <property type="entry name" value="Rrn7_cyclin_C"/>
    <property type="match status" value="1"/>
</dbReference>
<gene>
    <name evidence="2" type="ORF">BIW11_12433</name>
</gene>
<protein>
    <recommendedName>
        <fullName evidence="1">Rrn7/TAF1B C-terminal cyclin domain-containing protein</fullName>
    </recommendedName>
</protein>
<evidence type="ECO:0000313" key="3">
    <source>
        <dbReference type="Proteomes" id="UP000192247"/>
    </source>
</evidence>
<dbReference type="Proteomes" id="UP000192247">
    <property type="component" value="Unassembled WGS sequence"/>
</dbReference>
<proteinExistence type="predicted"/>
<dbReference type="InParanoid" id="A0A1V9X6M1"/>
<evidence type="ECO:0000313" key="2">
    <source>
        <dbReference type="EMBL" id="OQR69157.1"/>
    </source>
</evidence>
<feature type="domain" description="Rrn7/TAF1B C-terminal cyclin" evidence="1">
    <location>
        <begin position="206"/>
        <end position="316"/>
    </location>
</feature>
<sequence length="492" mass="56118">NVVETRNRSTSFAFVNSPPDASSSGMLDVSMEGDEMGIAPGANKSFNVSPYTNKEREGAISLDVDREDVDTLVQEVDLTSTIAYASIKLKAYMEFENLTSLEHYMEPVFQMHSSCLVMLLYLGVVRARAYHIGILDIYRFVRQRALTFREARDAVSDELLKWRQNPFFSMTLPDINPVHTGMGSFVRSTGILCALLNVSKLKMPPIEYFIARTGLDLNLPGEIRSMAVKISRDYNLQPSWTLEGAEEFPHKLAKPIPLMELEACAVLLFVLKYLFGIDGNTEYAASLEAEKKSRDEGMKYFVISHWMTQLSRRAHFLRRRGEFYKAHGSIEFEHVRSAAYLVRDAAKRRSDFYKHGMVPRRCARFLDDIDVERKPSAPKLFPSSWPLRSTLHTIIAHEDPSDPLHLLDDMTDYRVIRKSTSDFPSASRSHARFYMEASRRRTDATEIPSTLNPIAPPYNMITLVTLLAEYCFCSGLRLHRTLLRIEKMIAQA</sequence>
<dbReference type="AlphaFoldDB" id="A0A1V9X6M1"/>
<organism evidence="2 3">
    <name type="scientific">Tropilaelaps mercedesae</name>
    <dbReference type="NCBI Taxonomy" id="418985"/>
    <lineage>
        <taxon>Eukaryota</taxon>
        <taxon>Metazoa</taxon>
        <taxon>Ecdysozoa</taxon>
        <taxon>Arthropoda</taxon>
        <taxon>Chelicerata</taxon>
        <taxon>Arachnida</taxon>
        <taxon>Acari</taxon>
        <taxon>Parasitiformes</taxon>
        <taxon>Mesostigmata</taxon>
        <taxon>Gamasina</taxon>
        <taxon>Dermanyssoidea</taxon>
        <taxon>Laelapidae</taxon>
        <taxon>Tropilaelaps</taxon>
    </lineage>
</organism>